<evidence type="ECO:0000259" key="2">
    <source>
        <dbReference type="Pfam" id="PF00850"/>
    </source>
</evidence>
<protein>
    <submittedName>
        <fullName evidence="3">Histone deacetylase family protein</fullName>
    </submittedName>
</protein>
<gene>
    <name evidence="3" type="ORF">GCM10023209_23560</name>
</gene>
<feature type="domain" description="Histone deacetylase" evidence="2">
    <location>
        <begin position="20"/>
        <end position="305"/>
    </location>
</feature>
<dbReference type="PANTHER" id="PTHR10625">
    <property type="entry name" value="HISTONE DEACETYLASE HDAC1-RELATED"/>
    <property type="match status" value="1"/>
</dbReference>
<keyword evidence="4" id="KW-1185">Reference proteome</keyword>
<dbReference type="PRINTS" id="PR01270">
    <property type="entry name" value="HDASUPER"/>
</dbReference>
<dbReference type="Proteomes" id="UP001499910">
    <property type="component" value="Unassembled WGS sequence"/>
</dbReference>
<dbReference type="InterPro" id="IPR023696">
    <property type="entry name" value="Ureohydrolase_dom_sf"/>
</dbReference>
<dbReference type="InterPro" id="IPR000286">
    <property type="entry name" value="HDACs"/>
</dbReference>
<dbReference type="SUPFAM" id="SSF52768">
    <property type="entry name" value="Arginase/deacetylase"/>
    <property type="match status" value="1"/>
</dbReference>
<dbReference type="InterPro" id="IPR037138">
    <property type="entry name" value="His_deacetylse_dom_sf"/>
</dbReference>
<evidence type="ECO:0000313" key="3">
    <source>
        <dbReference type="EMBL" id="GAA5075507.1"/>
    </source>
</evidence>
<dbReference type="RefSeq" id="WP_259548917.1">
    <property type="nucleotide sequence ID" value="NZ_BAABHW010000003.1"/>
</dbReference>
<proteinExistence type="inferred from homology"/>
<name>A0ABP9LCA8_9RHOB</name>
<dbReference type="Pfam" id="PF00850">
    <property type="entry name" value="Hist_deacetyl"/>
    <property type="match status" value="1"/>
</dbReference>
<evidence type="ECO:0000256" key="1">
    <source>
        <dbReference type="ARBA" id="ARBA00005947"/>
    </source>
</evidence>
<reference evidence="4" key="1">
    <citation type="journal article" date="2019" name="Int. J. Syst. Evol. Microbiol.">
        <title>The Global Catalogue of Microorganisms (GCM) 10K type strain sequencing project: providing services to taxonomists for standard genome sequencing and annotation.</title>
        <authorList>
            <consortium name="The Broad Institute Genomics Platform"/>
            <consortium name="The Broad Institute Genome Sequencing Center for Infectious Disease"/>
            <person name="Wu L."/>
            <person name="Ma J."/>
        </authorList>
    </citation>
    <scope>NUCLEOTIDE SEQUENCE [LARGE SCALE GENOMIC DNA]</scope>
    <source>
        <strain evidence="4">JCM 18015</strain>
    </source>
</reference>
<evidence type="ECO:0000313" key="4">
    <source>
        <dbReference type="Proteomes" id="UP001499910"/>
    </source>
</evidence>
<comment type="similarity">
    <text evidence="1">Belongs to the histone deacetylase family.</text>
</comment>
<accession>A0ABP9LCA8</accession>
<comment type="caution">
    <text evidence="3">The sequence shown here is derived from an EMBL/GenBank/DDBJ whole genome shotgun (WGS) entry which is preliminary data.</text>
</comment>
<dbReference type="CDD" id="cd11599">
    <property type="entry name" value="HDAC_classII_2"/>
    <property type="match status" value="1"/>
</dbReference>
<organism evidence="3 4">
    <name type="scientific">[Roseibacterium] beibuensis</name>
    <dbReference type="NCBI Taxonomy" id="1193142"/>
    <lineage>
        <taxon>Bacteria</taxon>
        <taxon>Pseudomonadati</taxon>
        <taxon>Pseudomonadota</taxon>
        <taxon>Alphaproteobacteria</taxon>
        <taxon>Rhodobacterales</taxon>
        <taxon>Roseobacteraceae</taxon>
        <taxon>Roseicyclus</taxon>
    </lineage>
</organism>
<dbReference type="PANTHER" id="PTHR10625:SF10">
    <property type="entry name" value="HISTONE DEACETYLASE HDAC1"/>
    <property type="match status" value="1"/>
</dbReference>
<dbReference type="InterPro" id="IPR023801">
    <property type="entry name" value="His_deacetylse_dom"/>
</dbReference>
<dbReference type="Gene3D" id="3.40.800.20">
    <property type="entry name" value="Histone deacetylase domain"/>
    <property type="match status" value="1"/>
</dbReference>
<sequence>MTTLLIENHASLSHQMPPGHPEQIARLEAVFSALSDPVFDALTRAEAPLCTEDDLLLGHPADYVAAVKAAMPESGLRSLDPDTHASPGSWDAALKGVGGCLMAVDAVLSGAATNAFVATRPPGHHAEKTRAMGFCFFGNAAIAAKYALDRHGLSRVAVVDFDVHHGNGTQDILWDEGRTLFVSSHQMPLYPGSGSAGERGASNNILNLPLPPNSGGAEMRAAYESRAFLALRAFEPELIIISAGFDAHRDDPLANLVWTTEDFNWITRTLLDLADELCGGRVVSTLEGGYDLSALATSVAGHVTELMERGA</sequence>
<dbReference type="EMBL" id="BAABHW010000003">
    <property type="protein sequence ID" value="GAA5075507.1"/>
    <property type="molecule type" value="Genomic_DNA"/>
</dbReference>